<proteinExistence type="inferred from homology"/>
<comment type="subunit">
    <text evidence="4">Homotetramer.</text>
</comment>
<dbReference type="InterPro" id="IPR036291">
    <property type="entry name" value="NAD(P)-bd_dom_sf"/>
</dbReference>
<evidence type="ECO:0000256" key="10">
    <source>
        <dbReference type="ARBA" id="ARBA00038959"/>
    </source>
</evidence>
<evidence type="ECO:0000256" key="8">
    <source>
        <dbReference type="ARBA" id="ARBA00023128"/>
    </source>
</evidence>
<reference evidence="12 13" key="1">
    <citation type="journal article" date="2020" name="Nature">
        <title>Six reference-quality genomes reveal evolution of bat adaptations.</title>
        <authorList>
            <person name="Jebb D."/>
            <person name="Huang Z."/>
            <person name="Pippel M."/>
            <person name="Hughes G.M."/>
            <person name="Lavrichenko K."/>
            <person name="Devanna P."/>
            <person name="Winkler S."/>
            <person name="Jermiin L.S."/>
            <person name="Skirmuntt E.C."/>
            <person name="Katzourakis A."/>
            <person name="Burkitt-Gray L."/>
            <person name="Ray D.A."/>
            <person name="Sullivan K.A.M."/>
            <person name="Roscito J.G."/>
            <person name="Kirilenko B.M."/>
            <person name="Davalos L.M."/>
            <person name="Corthals A.P."/>
            <person name="Power M.L."/>
            <person name="Jones G."/>
            <person name="Ransome R.D."/>
            <person name="Dechmann D.K.N."/>
            <person name="Locatelli A.G."/>
            <person name="Puechmaille S.J."/>
            <person name="Fedrigo O."/>
            <person name="Jarvis E.D."/>
            <person name="Hiller M."/>
            <person name="Vernes S.C."/>
            <person name="Myers E.W."/>
            <person name="Teeling E.C."/>
        </authorList>
    </citation>
    <scope>NUCLEOTIDE SEQUENCE [LARGE SCALE GENOMIC DNA]</scope>
    <source>
        <strain evidence="12">MRouAeg1</strain>
        <tissue evidence="12">Muscle</tissue>
    </source>
</reference>
<evidence type="ECO:0000256" key="11">
    <source>
        <dbReference type="ARBA" id="ARBA00049550"/>
    </source>
</evidence>
<keyword evidence="13" id="KW-1185">Reference proteome</keyword>
<evidence type="ECO:0000256" key="4">
    <source>
        <dbReference type="ARBA" id="ARBA00011881"/>
    </source>
</evidence>
<dbReference type="PANTHER" id="PTHR43313:SF25">
    <property type="entry name" value="D-BETA-HYDROXYBUTYRATE DEHYDROGENASE, MITOCHONDRIAL"/>
    <property type="match status" value="1"/>
</dbReference>
<comment type="similarity">
    <text evidence="3">Belongs to the short-chain dehydrogenases/reductases (SDR) family.</text>
</comment>
<sequence length="82" mass="9323">MKDKGDDRVKELDSLKSDQLRTIQLNVCKSKEVEEAVEIVRSSLEDPEKGMWGLVNDAGVFMFRDVELASMETYKEVADVNL</sequence>
<keyword evidence="6" id="KW-0520">NAD</keyword>
<gene>
    <name evidence="12" type="ORF">HJG63_001431</name>
</gene>
<dbReference type="GO" id="GO:0008202">
    <property type="term" value="P:steroid metabolic process"/>
    <property type="evidence" value="ECO:0007669"/>
    <property type="project" value="TreeGrafter"/>
</dbReference>
<evidence type="ECO:0000256" key="5">
    <source>
        <dbReference type="ARBA" id="ARBA00023002"/>
    </source>
</evidence>
<keyword evidence="9" id="KW-0472">Membrane</keyword>
<dbReference type="EMBL" id="JACASE010000004">
    <property type="protein sequence ID" value="KAF6473316.1"/>
    <property type="molecule type" value="Genomic_DNA"/>
</dbReference>
<dbReference type="AlphaFoldDB" id="A0A7J8HLW4"/>
<evidence type="ECO:0000256" key="2">
    <source>
        <dbReference type="ARBA" id="ARBA00004370"/>
    </source>
</evidence>
<dbReference type="GO" id="GO:0016020">
    <property type="term" value="C:membrane"/>
    <property type="evidence" value="ECO:0007669"/>
    <property type="project" value="UniProtKB-SubCell"/>
</dbReference>
<organism evidence="12 13">
    <name type="scientific">Rousettus aegyptiacus</name>
    <name type="common">Egyptian fruit bat</name>
    <name type="synonym">Pteropus aegyptiacus</name>
    <dbReference type="NCBI Taxonomy" id="9407"/>
    <lineage>
        <taxon>Eukaryota</taxon>
        <taxon>Metazoa</taxon>
        <taxon>Chordata</taxon>
        <taxon>Craniata</taxon>
        <taxon>Vertebrata</taxon>
        <taxon>Euteleostomi</taxon>
        <taxon>Mammalia</taxon>
        <taxon>Eutheria</taxon>
        <taxon>Laurasiatheria</taxon>
        <taxon>Chiroptera</taxon>
        <taxon>Yinpterochiroptera</taxon>
        <taxon>Pteropodoidea</taxon>
        <taxon>Pteropodidae</taxon>
        <taxon>Rousettinae</taxon>
        <taxon>Rousettus</taxon>
    </lineage>
</organism>
<evidence type="ECO:0000313" key="12">
    <source>
        <dbReference type="EMBL" id="KAF6473316.1"/>
    </source>
</evidence>
<dbReference type="PANTHER" id="PTHR43313">
    <property type="entry name" value="SHORT-CHAIN DEHYDROGENASE/REDUCTASE FAMILY 9C"/>
    <property type="match status" value="1"/>
</dbReference>
<comment type="caution">
    <text evidence="12">The sequence shown here is derived from an EMBL/GenBank/DDBJ whole genome shotgun (WGS) entry which is preliminary data.</text>
</comment>
<evidence type="ECO:0000313" key="13">
    <source>
        <dbReference type="Proteomes" id="UP000593571"/>
    </source>
</evidence>
<evidence type="ECO:0000256" key="7">
    <source>
        <dbReference type="ARBA" id="ARBA00023098"/>
    </source>
</evidence>
<name>A0A7J8HLW4_ROUAE</name>
<dbReference type="Proteomes" id="UP000593571">
    <property type="component" value="Unassembled WGS sequence"/>
</dbReference>
<evidence type="ECO:0000256" key="3">
    <source>
        <dbReference type="ARBA" id="ARBA00006484"/>
    </source>
</evidence>
<dbReference type="Gene3D" id="3.40.50.720">
    <property type="entry name" value="NAD(P)-binding Rossmann-like Domain"/>
    <property type="match status" value="1"/>
</dbReference>
<keyword evidence="7" id="KW-0443">Lipid metabolism</keyword>
<comment type="subcellular location">
    <subcellularLocation>
        <location evidence="2">Membrane</location>
    </subcellularLocation>
    <subcellularLocation>
        <location evidence="1">Mitochondrion</location>
    </subcellularLocation>
</comment>
<keyword evidence="8" id="KW-0496">Mitochondrion</keyword>
<dbReference type="SUPFAM" id="SSF51735">
    <property type="entry name" value="NAD(P)-binding Rossmann-fold domains"/>
    <property type="match status" value="1"/>
</dbReference>
<dbReference type="GO" id="GO:0003858">
    <property type="term" value="F:3-hydroxybutyrate dehydrogenase activity"/>
    <property type="evidence" value="ECO:0007669"/>
    <property type="project" value="UniProtKB-EC"/>
</dbReference>
<evidence type="ECO:0000256" key="9">
    <source>
        <dbReference type="ARBA" id="ARBA00023136"/>
    </source>
</evidence>
<protein>
    <recommendedName>
        <fullName evidence="10">3-hydroxybutyrate dehydrogenase</fullName>
        <ecNumber evidence="10">1.1.1.30</ecNumber>
    </recommendedName>
</protein>
<evidence type="ECO:0000256" key="6">
    <source>
        <dbReference type="ARBA" id="ARBA00023027"/>
    </source>
</evidence>
<comment type="catalytic activity">
    <reaction evidence="11">
        <text>(R)-3-hydroxybutanoate + NAD(+) = acetoacetate + NADH + H(+)</text>
        <dbReference type="Rhea" id="RHEA:20521"/>
        <dbReference type="ChEBI" id="CHEBI:10983"/>
        <dbReference type="ChEBI" id="CHEBI:13705"/>
        <dbReference type="ChEBI" id="CHEBI:15378"/>
        <dbReference type="ChEBI" id="CHEBI:57540"/>
        <dbReference type="ChEBI" id="CHEBI:57945"/>
        <dbReference type="EC" id="1.1.1.30"/>
    </reaction>
</comment>
<dbReference type="GO" id="GO:0005739">
    <property type="term" value="C:mitochondrion"/>
    <property type="evidence" value="ECO:0007669"/>
    <property type="project" value="UniProtKB-SubCell"/>
</dbReference>
<keyword evidence="5" id="KW-0560">Oxidoreductase</keyword>
<evidence type="ECO:0000256" key="1">
    <source>
        <dbReference type="ARBA" id="ARBA00004173"/>
    </source>
</evidence>
<dbReference type="EC" id="1.1.1.30" evidence="10"/>
<accession>A0A7J8HLW4</accession>